<reference evidence="13" key="2">
    <citation type="submission" date="2025-09" db="UniProtKB">
        <authorList>
            <consortium name="Ensembl"/>
        </authorList>
    </citation>
    <scope>IDENTIFICATION</scope>
</reference>
<evidence type="ECO:0000256" key="7">
    <source>
        <dbReference type="ARBA" id="ARBA00022737"/>
    </source>
</evidence>
<evidence type="ECO:0000256" key="8">
    <source>
        <dbReference type="ARBA" id="ARBA00023119"/>
    </source>
</evidence>
<evidence type="ECO:0000256" key="1">
    <source>
        <dbReference type="ARBA" id="ARBA00004496"/>
    </source>
</evidence>
<keyword evidence="5" id="KW-0272">Extracellular matrix</keyword>
<evidence type="ECO:0000313" key="14">
    <source>
        <dbReference type="Proteomes" id="UP000472262"/>
    </source>
</evidence>
<dbReference type="SUPFAM" id="SSF53300">
    <property type="entry name" value="vWA-like"/>
    <property type="match status" value="1"/>
</dbReference>
<sequence length="477" mass="52749">ICHSVVFSCSTAVNDLVYIMDGSWSVGSDDFETAKRWLVNVTSGLDVSSHYSQVGVVQYSDTPRLEIPLGLHKTTQDLIKAIEDISYLGGNTQTGRAIKFTVDHVFASSQRSEVKNRIAVVVTDGKSQDDVMDASVESRAQGIKVFAVGVGTEITTSELVTIANKPEGEYVLYAEDYTNIDRIRDAMEQKLCEESVCPTRIPVASRDEKGFELILGMKIHQKAKKIQELCTAICLTNTCFKFVLREIFPEGLPPSYVFVSTLRLKGPSSREKLDLWRVLSKDGQIQAAVTLNGQDKSVIFTTTNTVNEEQIVTFDALFDGSWHQLKVLVRPRRVSCFLDDQQIQDEALDAVVPIYINGKTQISKRSGSDATLPTEIQKLRLYCDPQQSERETACEIYSVVRKQNTTVLYYSCDLIDCDVGLGLFNGPTGSRGEPGDPGISGEKVRCSYSLNPLLGPCDFCDAENMDNSASSRHKNGI</sequence>
<protein>
    <recommendedName>
        <fullName evidence="11">Collagen alpha-1(XXI) chain</fullName>
    </recommendedName>
</protein>
<keyword evidence="4" id="KW-0964">Secreted</keyword>
<dbReference type="SUPFAM" id="SSF49899">
    <property type="entry name" value="Concanavalin A-like lectins/glucanases"/>
    <property type="match status" value="1"/>
</dbReference>
<evidence type="ECO:0000259" key="12">
    <source>
        <dbReference type="PROSITE" id="PS50234"/>
    </source>
</evidence>
<accession>A0A672TCP4</accession>
<comment type="subcellular location">
    <subcellularLocation>
        <location evidence="1">Cytoplasm</location>
    </subcellularLocation>
    <subcellularLocation>
        <location evidence="2">Secreted</location>
        <location evidence="2">Extracellular space</location>
        <location evidence="2">Extracellular matrix</location>
    </subcellularLocation>
</comment>
<dbReference type="SMART" id="SM00327">
    <property type="entry name" value="VWA"/>
    <property type="match status" value="1"/>
</dbReference>
<keyword evidence="7" id="KW-0677">Repeat</keyword>
<dbReference type="InterPro" id="IPR050525">
    <property type="entry name" value="ECM_Assembly_Org"/>
</dbReference>
<dbReference type="GO" id="GO:0005581">
    <property type="term" value="C:collagen trimer"/>
    <property type="evidence" value="ECO:0007669"/>
    <property type="project" value="UniProtKB-KW"/>
</dbReference>
<comment type="similarity">
    <text evidence="10">Belongs to the fibril-associated collagens with interrupted helices (FACIT) family.</text>
</comment>
<name>A0A672TCP4_SINGR</name>
<evidence type="ECO:0000256" key="5">
    <source>
        <dbReference type="ARBA" id="ARBA00022530"/>
    </source>
</evidence>
<keyword evidence="6" id="KW-0732">Signal</keyword>
<dbReference type="InterPro" id="IPR013320">
    <property type="entry name" value="ConA-like_dom_sf"/>
</dbReference>
<dbReference type="Ensembl" id="ENSSGRT00000119821.1">
    <property type="protein sequence ID" value="ENSSGRP00000112817.1"/>
    <property type="gene ID" value="ENSSGRG00000055451.1"/>
</dbReference>
<dbReference type="FunFam" id="3.40.50.410:FF:000041">
    <property type="entry name" value="Collagen alpha-1(XXI) chain isoform X1"/>
    <property type="match status" value="1"/>
</dbReference>
<dbReference type="GO" id="GO:0005737">
    <property type="term" value="C:cytoplasm"/>
    <property type="evidence" value="ECO:0007669"/>
    <property type="project" value="UniProtKB-SubCell"/>
</dbReference>
<keyword evidence="3" id="KW-0963">Cytoplasm</keyword>
<dbReference type="InParanoid" id="A0A672TCP4"/>
<dbReference type="OMA" id="MVGLNIQ"/>
<dbReference type="PANTHER" id="PTHR24020">
    <property type="entry name" value="COLLAGEN ALPHA"/>
    <property type="match status" value="1"/>
</dbReference>
<evidence type="ECO:0000313" key="13">
    <source>
        <dbReference type="Ensembl" id="ENSSGRP00000112817.1"/>
    </source>
</evidence>
<reference evidence="13" key="1">
    <citation type="submission" date="2025-08" db="UniProtKB">
        <authorList>
            <consortium name="Ensembl"/>
        </authorList>
    </citation>
    <scope>IDENTIFICATION</scope>
</reference>
<dbReference type="InterPro" id="IPR036465">
    <property type="entry name" value="vWFA_dom_sf"/>
</dbReference>
<feature type="domain" description="VWFA" evidence="12">
    <location>
        <begin position="15"/>
        <end position="187"/>
    </location>
</feature>
<dbReference type="Gene3D" id="2.60.120.200">
    <property type="match status" value="1"/>
</dbReference>
<dbReference type="PRINTS" id="PR00453">
    <property type="entry name" value="VWFADOMAIN"/>
</dbReference>
<evidence type="ECO:0000256" key="10">
    <source>
        <dbReference type="ARBA" id="ARBA00049648"/>
    </source>
</evidence>
<dbReference type="PANTHER" id="PTHR24020:SF89">
    <property type="entry name" value="COLLAGEN ALPHA-1(XXI) CHAIN-LIKE ISOFORM X1"/>
    <property type="match status" value="1"/>
</dbReference>
<keyword evidence="14" id="KW-1185">Reference proteome</keyword>
<dbReference type="InterPro" id="IPR048287">
    <property type="entry name" value="TSPN-like_N"/>
</dbReference>
<evidence type="ECO:0000256" key="11">
    <source>
        <dbReference type="ARBA" id="ARBA00074870"/>
    </source>
</evidence>
<dbReference type="PROSITE" id="PS50234">
    <property type="entry name" value="VWFA"/>
    <property type="match status" value="1"/>
</dbReference>
<dbReference type="Gene3D" id="3.40.50.410">
    <property type="entry name" value="von Willebrand factor, type A domain"/>
    <property type="match status" value="1"/>
</dbReference>
<keyword evidence="8" id="KW-0176">Collagen</keyword>
<dbReference type="InterPro" id="IPR002035">
    <property type="entry name" value="VWF_A"/>
</dbReference>
<evidence type="ECO:0000256" key="6">
    <source>
        <dbReference type="ARBA" id="ARBA00022729"/>
    </source>
</evidence>
<evidence type="ECO:0000256" key="9">
    <source>
        <dbReference type="ARBA" id="ARBA00023278"/>
    </source>
</evidence>
<dbReference type="Pfam" id="PF00092">
    <property type="entry name" value="VWA"/>
    <property type="match status" value="1"/>
</dbReference>
<organism evidence="13 14">
    <name type="scientific">Sinocyclocheilus grahami</name>
    <name type="common">Dianchi golden-line fish</name>
    <name type="synonym">Barbus grahami</name>
    <dbReference type="NCBI Taxonomy" id="75366"/>
    <lineage>
        <taxon>Eukaryota</taxon>
        <taxon>Metazoa</taxon>
        <taxon>Chordata</taxon>
        <taxon>Craniata</taxon>
        <taxon>Vertebrata</taxon>
        <taxon>Euteleostomi</taxon>
        <taxon>Actinopterygii</taxon>
        <taxon>Neopterygii</taxon>
        <taxon>Teleostei</taxon>
        <taxon>Ostariophysi</taxon>
        <taxon>Cypriniformes</taxon>
        <taxon>Cyprinidae</taxon>
        <taxon>Cyprininae</taxon>
        <taxon>Sinocyclocheilus</taxon>
    </lineage>
</organism>
<proteinExistence type="inferred from homology"/>
<dbReference type="SMART" id="SM00210">
    <property type="entry name" value="TSPN"/>
    <property type="match status" value="1"/>
</dbReference>
<keyword evidence="9" id="KW-0379">Hydroxylation</keyword>
<dbReference type="AlphaFoldDB" id="A0A672TCP4"/>
<dbReference type="Proteomes" id="UP000472262">
    <property type="component" value="Unassembled WGS sequence"/>
</dbReference>
<evidence type="ECO:0000256" key="3">
    <source>
        <dbReference type="ARBA" id="ARBA00022490"/>
    </source>
</evidence>
<dbReference type="FunFam" id="2.60.120.200:FF:000068">
    <property type="entry name" value="collagen alpha-1(XXI) chain isoform X1"/>
    <property type="match status" value="1"/>
</dbReference>
<evidence type="ECO:0000256" key="2">
    <source>
        <dbReference type="ARBA" id="ARBA00004498"/>
    </source>
</evidence>
<evidence type="ECO:0000256" key="4">
    <source>
        <dbReference type="ARBA" id="ARBA00022525"/>
    </source>
</evidence>